<dbReference type="InterPro" id="IPR002129">
    <property type="entry name" value="PyrdxlP-dep_de-COase"/>
</dbReference>
<dbReference type="AlphaFoldDB" id="A0A9N9H8Y0"/>
<proteinExistence type="inferred from homology"/>
<keyword evidence="4" id="KW-0663">Pyridoxal phosphate</keyword>
<dbReference type="GO" id="GO:0016831">
    <property type="term" value="F:carboxy-lyase activity"/>
    <property type="evidence" value="ECO:0007669"/>
    <property type="project" value="UniProtKB-KW"/>
</dbReference>
<evidence type="ECO:0000313" key="6">
    <source>
        <dbReference type="Proteomes" id="UP000789342"/>
    </source>
</evidence>
<comment type="similarity">
    <text evidence="2">Belongs to the group II decarboxylase family.</text>
</comment>
<accession>A0A9N9H8Y0</accession>
<dbReference type="PANTHER" id="PTHR45677">
    <property type="entry name" value="GLUTAMATE DECARBOXYLASE-RELATED"/>
    <property type="match status" value="1"/>
</dbReference>
<dbReference type="GO" id="GO:0005737">
    <property type="term" value="C:cytoplasm"/>
    <property type="evidence" value="ECO:0007669"/>
    <property type="project" value="TreeGrafter"/>
</dbReference>
<dbReference type="OrthoDB" id="392571at2759"/>
<dbReference type="PANTHER" id="PTHR45677:SF8">
    <property type="entry name" value="CYSTEINE SULFINIC ACID DECARBOXYLASE"/>
    <property type="match status" value="1"/>
</dbReference>
<dbReference type="InterPro" id="IPR015424">
    <property type="entry name" value="PyrdxlP-dep_Trfase"/>
</dbReference>
<dbReference type="Proteomes" id="UP000789342">
    <property type="component" value="Unassembled WGS sequence"/>
</dbReference>
<name>A0A9N9H8Y0_9GLOM</name>
<dbReference type="EMBL" id="CAJVPV010011579">
    <property type="protein sequence ID" value="CAG8662260.1"/>
    <property type="molecule type" value="Genomic_DNA"/>
</dbReference>
<keyword evidence="6" id="KW-1185">Reference proteome</keyword>
<dbReference type="SUPFAM" id="SSF53383">
    <property type="entry name" value="PLP-dependent transferases"/>
    <property type="match status" value="1"/>
</dbReference>
<comment type="cofactor">
    <cofactor evidence="1">
        <name>pyridoxal 5'-phosphate</name>
        <dbReference type="ChEBI" id="CHEBI:597326"/>
    </cofactor>
</comment>
<reference evidence="5" key="1">
    <citation type="submission" date="2021-06" db="EMBL/GenBank/DDBJ databases">
        <authorList>
            <person name="Kallberg Y."/>
            <person name="Tangrot J."/>
            <person name="Rosling A."/>
        </authorList>
    </citation>
    <scope>NUCLEOTIDE SEQUENCE</scope>
    <source>
        <strain evidence="5">CL551</strain>
    </source>
</reference>
<evidence type="ECO:0000256" key="1">
    <source>
        <dbReference type="ARBA" id="ARBA00001933"/>
    </source>
</evidence>
<gene>
    <name evidence="5" type="ORF">AMORRO_LOCUS10454</name>
</gene>
<evidence type="ECO:0000256" key="2">
    <source>
        <dbReference type="ARBA" id="ARBA00009533"/>
    </source>
</evidence>
<sequence length="128" mass="14301">MKYYSDGELCAEAFELEMLVSKMKDLMVEYVNEGRKSGARVVDYKSPEELKQLLNLDLSYSGSGVEGLFPLIRNILCYSVNTWNPGFMDKLYAGTNPVGIISEMLITLLNANSHVYHVSPALTLIENA</sequence>
<keyword evidence="3" id="KW-0456">Lyase</keyword>
<organism evidence="5 6">
    <name type="scientific">Acaulospora morrowiae</name>
    <dbReference type="NCBI Taxonomy" id="94023"/>
    <lineage>
        <taxon>Eukaryota</taxon>
        <taxon>Fungi</taxon>
        <taxon>Fungi incertae sedis</taxon>
        <taxon>Mucoromycota</taxon>
        <taxon>Glomeromycotina</taxon>
        <taxon>Glomeromycetes</taxon>
        <taxon>Diversisporales</taxon>
        <taxon>Acaulosporaceae</taxon>
        <taxon>Acaulospora</taxon>
    </lineage>
</organism>
<dbReference type="GO" id="GO:0019752">
    <property type="term" value="P:carboxylic acid metabolic process"/>
    <property type="evidence" value="ECO:0007669"/>
    <property type="project" value="InterPro"/>
</dbReference>
<keyword evidence="3" id="KW-0210">Decarboxylase</keyword>
<protein>
    <submittedName>
        <fullName evidence="5">15944_t:CDS:1</fullName>
    </submittedName>
</protein>
<comment type="caution">
    <text evidence="5">The sequence shown here is derived from an EMBL/GenBank/DDBJ whole genome shotgun (WGS) entry which is preliminary data.</text>
</comment>
<evidence type="ECO:0000256" key="4">
    <source>
        <dbReference type="ARBA" id="ARBA00022898"/>
    </source>
</evidence>
<evidence type="ECO:0000256" key="3">
    <source>
        <dbReference type="ARBA" id="ARBA00022793"/>
    </source>
</evidence>
<evidence type="ECO:0000313" key="5">
    <source>
        <dbReference type="EMBL" id="CAG8662260.1"/>
    </source>
</evidence>
<dbReference type="Gene3D" id="3.90.1150.170">
    <property type="match status" value="1"/>
</dbReference>
<dbReference type="Pfam" id="PF00282">
    <property type="entry name" value="Pyridoxal_deC"/>
    <property type="match status" value="1"/>
</dbReference>
<dbReference type="GO" id="GO:0030170">
    <property type="term" value="F:pyridoxal phosphate binding"/>
    <property type="evidence" value="ECO:0007669"/>
    <property type="project" value="InterPro"/>
</dbReference>
<feature type="non-terminal residue" evidence="5">
    <location>
        <position position="128"/>
    </location>
</feature>